<keyword evidence="3" id="KW-0720">Serine protease</keyword>
<dbReference type="OrthoDB" id="426642at2759"/>
<reference evidence="5" key="1">
    <citation type="submission" date="2021-02" db="EMBL/GenBank/DDBJ databases">
        <authorList>
            <person name="Dougan E. K."/>
            <person name="Rhodes N."/>
            <person name="Thang M."/>
            <person name="Chan C."/>
        </authorList>
    </citation>
    <scope>NUCLEOTIDE SEQUENCE</scope>
</reference>
<protein>
    <submittedName>
        <fullName evidence="5">DEGP3 protein</fullName>
    </submittedName>
</protein>
<evidence type="ECO:0000256" key="3">
    <source>
        <dbReference type="ARBA" id="ARBA00022825"/>
    </source>
</evidence>
<evidence type="ECO:0000256" key="2">
    <source>
        <dbReference type="ARBA" id="ARBA00022801"/>
    </source>
</evidence>
<dbReference type="AlphaFoldDB" id="A0A812LKD7"/>
<keyword evidence="2" id="KW-0378">Hydrolase</keyword>
<dbReference type="GO" id="GO:0004252">
    <property type="term" value="F:serine-type endopeptidase activity"/>
    <property type="evidence" value="ECO:0007669"/>
    <property type="project" value="TreeGrafter"/>
</dbReference>
<dbReference type="GO" id="GO:0006508">
    <property type="term" value="P:proteolysis"/>
    <property type="evidence" value="ECO:0007669"/>
    <property type="project" value="UniProtKB-KW"/>
</dbReference>
<keyword evidence="1" id="KW-0645">Protease</keyword>
<name>A0A812LKD7_SYMPI</name>
<keyword evidence="6" id="KW-1185">Reference proteome</keyword>
<proteinExistence type="predicted"/>
<evidence type="ECO:0000256" key="1">
    <source>
        <dbReference type="ARBA" id="ARBA00022670"/>
    </source>
</evidence>
<dbReference type="PANTHER" id="PTHR45980">
    <property type="match status" value="1"/>
</dbReference>
<accession>A0A812LKD7</accession>
<organism evidence="5 6">
    <name type="scientific">Symbiodinium pilosum</name>
    <name type="common">Dinoflagellate</name>
    <dbReference type="NCBI Taxonomy" id="2952"/>
    <lineage>
        <taxon>Eukaryota</taxon>
        <taxon>Sar</taxon>
        <taxon>Alveolata</taxon>
        <taxon>Dinophyceae</taxon>
        <taxon>Suessiales</taxon>
        <taxon>Symbiodiniaceae</taxon>
        <taxon>Symbiodinium</taxon>
    </lineage>
</organism>
<evidence type="ECO:0000313" key="5">
    <source>
        <dbReference type="EMBL" id="CAE7242607.1"/>
    </source>
</evidence>
<sequence length="156" mass="17196">MAPVMKSKAQDLQHEIPICQGEHWREDAPVELANLVSEGFRNVPEEEVVVLSKCFPSKRTAGYGYLNDRRVLKVCGEPVVNLRQMYVLIQELHLQRAFLEFSLQALGAEAYCAVDTAAAESVTEEVMRVYRIPSMASADLLALGSGRGGAGTEQMP</sequence>
<gene>
    <name evidence="5" type="primary">DEGP3</name>
    <name evidence="5" type="ORF">SPIL2461_LOCUS4279</name>
</gene>
<evidence type="ECO:0000259" key="4">
    <source>
        <dbReference type="Pfam" id="PF17815"/>
    </source>
</evidence>
<feature type="domain" description="Protease Do-like PDZ" evidence="4">
    <location>
        <begin position="20"/>
        <end position="139"/>
    </location>
</feature>
<dbReference type="PANTHER" id="PTHR45980:SF9">
    <property type="entry name" value="PROTEASE DO-LIKE 10, MITOCHONDRIAL-RELATED"/>
    <property type="match status" value="1"/>
</dbReference>
<dbReference type="InterPro" id="IPR041517">
    <property type="entry name" value="DEGP_PDZ"/>
</dbReference>
<evidence type="ECO:0000313" key="6">
    <source>
        <dbReference type="Proteomes" id="UP000649617"/>
    </source>
</evidence>
<dbReference type="EMBL" id="CAJNIZ010005558">
    <property type="protein sequence ID" value="CAE7242607.1"/>
    <property type="molecule type" value="Genomic_DNA"/>
</dbReference>
<dbReference type="Gene3D" id="3.20.190.20">
    <property type="match status" value="1"/>
</dbReference>
<comment type="caution">
    <text evidence="5">The sequence shown here is derived from an EMBL/GenBank/DDBJ whole genome shotgun (WGS) entry which is preliminary data.</text>
</comment>
<dbReference type="InterPro" id="IPR046449">
    <property type="entry name" value="DEGP_PDZ_sf"/>
</dbReference>
<dbReference type="Proteomes" id="UP000649617">
    <property type="component" value="Unassembled WGS sequence"/>
</dbReference>
<dbReference type="Pfam" id="PF17815">
    <property type="entry name" value="PDZ_3"/>
    <property type="match status" value="1"/>
</dbReference>